<proteinExistence type="evidence at transcript level"/>
<name>A0A0G2UKU5_SELUN</name>
<keyword evidence="3 10" id="KW-0813">Transport</keyword>
<dbReference type="GO" id="GO:0042773">
    <property type="term" value="P:ATP synthesis coupled electron transport"/>
    <property type="evidence" value="ECO:0007669"/>
    <property type="project" value="InterPro"/>
</dbReference>
<dbReference type="NCBIfam" id="NF004320">
    <property type="entry name" value="PRK05715.1-2"/>
    <property type="match status" value="1"/>
</dbReference>
<dbReference type="GO" id="GO:0048038">
    <property type="term" value="F:quinone binding"/>
    <property type="evidence" value="ECO:0007669"/>
    <property type="project" value="UniProtKB-KW"/>
</dbReference>
<comment type="catalytic activity">
    <reaction evidence="10">
        <text>a plastoquinone + NADH + (n+1) H(+)(in) = a plastoquinol + NAD(+) + n H(+)(out)</text>
        <dbReference type="Rhea" id="RHEA:42608"/>
        <dbReference type="Rhea" id="RHEA-COMP:9561"/>
        <dbReference type="Rhea" id="RHEA-COMP:9562"/>
        <dbReference type="ChEBI" id="CHEBI:15378"/>
        <dbReference type="ChEBI" id="CHEBI:17757"/>
        <dbReference type="ChEBI" id="CHEBI:57540"/>
        <dbReference type="ChEBI" id="CHEBI:57945"/>
        <dbReference type="ChEBI" id="CHEBI:62192"/>
    </reaction>
</comment>
<comment type="subcellular location">
    <subcellularLocation>
        <location evidence="1">Membrane</location>
        <topology evidence="1">Multi-pass membrane protein</topology>
    </subcellularLocation>
    <subcellularLocation>
        <location evidence="10">Plastid</location>
        <location evidence="10">Chloroplast thylakoid membrane</location>
        <topology evidence="10">Multi-pass membrane protein</topology>
    </subcellularLocation>
</comment>
<dbReference type="HAMAP" id="MF_01456">
    <property type="entry name" value="NDH1_NuoK"/>
    <property type="match status" value="1"/>
</dbReference>
<comment type="caution">
    <text evidence="10">Lacks conserved residue(s) required for the propagation of feature annotation.</text>
</comment>
<evidence type="ECO:0000256" key="4">
    <source>
        <dbReference type="ARBA" id="ARBA00022692"/>
    </source>
</evidence>
<evidence type="ECO:0000256" key="5">
    <source>
        <dbReference type="ARBA" id="ARBA00022719"/>
    </source>
</evidence>
<evidence type="ECO:0000256" key="3">
    <source>
        <dbReference type="ARBA" id="ARBA00022448"/>
    </source>
</evidence>
<evidence type="ECO:0000256" key="7">
    <source>
        <dbReference type="ARBA" id="ARBA00022957"/>
    </source>
</evidence>
<dbReference type="Pfam" id="PF00420">
    <property type="entry name" value="Oxidored_q2"/>
    <property type="match status" value="1"/>
</dbReference>
<dbReference type="EMBL" id="KR028124">
    <property type="protein sequence ID" value="AKI29314.1"/>
    <property type="molecule type" value="mRNA"/>
</dbReference>
<evidence type="ECO:0000256" key="2">
    <source>
        <dbReference type="ARBA" id="ARBA00010519"/>
    </source>
</evidence>
<evidence type="ECO:0000256" key="6">
    <source>
        <dbReference type="ARBA" id="ARBA00022857"/>
    </source>
</evidence>
<dbReference type="InterPro" id="IPR039428">
    <property type="entry name" value="NUOK/Mnh_C1-like"/>
</dbReference>
<keyword evidence="8 10" id="KW-1133">Transmembrane helix</keyword>
<comment type="catalytic activity">
    <reaction evidence="10">
        <text>a plastoquinone + NADPH + (n+1) H(+)(in) = a plastoquinol + NADP(+) + n H(+)(out)</text>
        <dbReference type="Rhea" id="RHEA:42612"/>
        <dbReference type="Rhea" id="RHEA-COMP:9561"/>
        <dbReference type="Rhea" id="RHEA-COMP:9562"/>
        <dbReference type="ChEBI" id="CHEBI:15378"/>
        <dbReference type="ChEBI" id="CHEBI:17757"/>
        <dbReference type="ChEBI" id="CHEBI:57783"/>
        <dbReference type="ChEBI" id="CHEBI:58349"/>
        <dbReference type="ChEBI" id="CHEBI:62192"/>
    </reaction>
</comment>
<keyword evidence="6 10" id="KW-0521">NADP</keyword>
<dbReference type="FunFam" id="1.10.287.3510:FF:000001">
    <property type="entry name" value="NADH-quinone oxidoreductase subunit K"/>
    <property type="match status" value="1"/>
</dbReference>
<keyword evidence="10" id="KW-1278">Translocase</keyword>
<sequence>MLERALILGAFLFCIGTYGLMTSRNMVRALMCLEPILNAVNVNLVTFGNCAGARQMEGEVFVIFIIAIASAEAATGLAIVLAMYRSARSIRTDQFNLLKW</sequence>
<keyword evidence="7 10" id="KW-0618">Plastoquinone</keyword>
<comment type="function">
    <text evidence="10">NDH shuttles electrons from NAD(P)H:plastoquinone, via FMN and iron-sulfur (Fe-S) centers, to quinones in the photosynthetic chain and possibly in a chloroplast respiratory chain. The immediate electron acceptor for the enzyme in this species is believed to be plastoquinone. Couples the redox reaction to proton translocation, and thus conserves the redox energy in a proton gradient.</text>
</comment>
<dbReference type="PANTHER" id="PTHR11434">
    <property type="entry name" value="NADH-UBIQUINONE OXIDOREDUCTASE SUBUNIT ND4L"/>
    <property type="match status" value="1"/>
</dbReference>
<evidence type="ECO:0000256" key="8">
    <source>
        <dbReference type="ARBA" id="ARBA00022989"/>
    </source>
</evidence>
<dbReference type="Gene3D" id="1.10.287.3510">
    <property type="match status" value="1"/>
</dbReference>
<gene>
    <name evidence="10 11" type="primary">ndhE</name>
</gene>
<reference evidence="11" key="2">
    <citation type="submission" date="2015-03" db="EMBL/GenBank/DDBJ databases">
        <authorList>
            <person name="Oldenkott B."/>
            <person name="Yamaguchi K."/>
            <person name="Tsuji-Tsukinoki S."/>
            <person name="Knie N."/>
            <person name="Knoop V."/>
        </authorList>
    </citation>
    <scope>NUCLEOTIDE SEQUENCE</scope>
</reference>
<dbReference type="InterPro" id="IPR001133">
    <property type="entry name" value="NADH_UbQ_OxRdtase_chain4L/K"/>
</dbReference>
<keyword evidence="4 10" id="KW-0812">Transmembrane</keyword>
<geneLocation type="chloroplast" evidence="11"/>
<evidence type="ECO:0000313" key="11">
    <source>
        <dbReference type="EMBL" id="AKI29314.1"/>
    </source>
</evidence>
<evidence type="ECO:0000256" key="10">
    <source>
        <dbReference type="HAMAP-Rule" id="MF_01456"/>
    </source>
</evidence>
<dbReference type="GO" id="GO:0030964">
    <property type="term" value="C:NADH dehydrogenase complex"/>
    <property type="evidence" value="ECO:0007669"/>
    <property type="project" value="TreeGrafter"/>
</dbReference>
<keyword evidence="10" id="KW-0793">Thylakoid</keyword>
<keyword evidence="10" id="KW-0520">NAD</keyword>
<dbReference type="GO" id="GO:0016655">
    <property type="term" value="F:oxidoreductase activity, acting on NAD(P)H, quinone or similar compound as acceptor"/>
    <property type="evidence" value="ECO:0007669"/>
    <property type="project" value="UniProtKB-UniRule"/>
</dbReference>
<keyword evidence="5 10" id="KW-0874">Quinone</keyword>
<keyword evidence="11" id="KW-0934">Plastid</keyword>
<dbReference type="EC" id="7.1.1.-" evidence="10"/>
<organism evidence="11">
    <name type="scientific">Selaginella uncinata</name>
    <name type="common">Blue spike-moss</name>
    <name type="synonym">Lycopodium uncinatum</name>
    <dbReference type="NCBI Taxonomy" id="307165"/>
    <lineage>
        <taxon>Eukaryota</taxon>
        <taxon>Viridiplantae</taxon>
        <taxon>Streptophyta</taxon>
        <taxon>Embryophyta</taxon>
        <taxon>Tracheophyta</taxon>
        <taxon>Lycopodiopsida</taxon>
        <taxon>Selaginellales</taxon>
        <taxon>Selaginellaceae</taxon>
        <taxon>Selaginella</taxon>
    </lineage>
</organism>
<keyword evidence="11" id="KW-0150">Chloroplast</keyword>
<dbReference type="AlphaFoldDB" id="A0A0G2UKU5"/>
<dbReference type="GO" id="GO:0019684">
    <property type="term" value="P:photosynthesis, light reaction"/>
    <property type="evidence" value="ECO:0007669"/>
    <property type="project" value="UniProtKB-UniRule"/>
</dbReference>
<dbReference type="GO" id="GO:0009535">
    <property type="term" value="C:chloroplast thylakoid membrane"/>
    <property type="evidence" value="ECO:0007669"/>
    <property type="project" value="UniProtKB-SubCell"/>
</dbReference>
<comment type="similarity">
    <text evidence="2 10">Belongs to the complex I subunit 4L family.</text>
</comment>
<evidence type="ECO:0000256" key="1">
    <source>
        <dbReference type="ARBA" id="ARBA00004141"/>
    </source>
</evidence>
<reference evidence="11" key="1">
    <citation type="journal article" date="2014" name="RNA">
        <title>Chloroplast RNA editing going extreme: more than 3400 events of C-to-U editing in the chloroplast transcriptome of the lycophyte Selaginella uncinata.</title>
        <authorList>
            <person name="Oldenkott B."/>
            <person name="Yamaguchi K."/>
            <person name="Tsuji-Tsukinoki S."/>
            <person name="Knie N."/>
            <person name="Knoop V."/>
        </authorList>
    </citation>
    <scope>NUCLEOTIDE SEQUENCE</scope>
</reference>
<evidence type="ECO:0000256" key="9">
    <source>
        <dbReference type="ARBA" id="ARBA00023136"/>
    </source>
</evidence>
<accession>A0A0G2UKU5</accession>
<comment type="subunit">
    <text evidence="10">NDH is composed of at least 16 different subunits, 5 of which are encoded in the nucleus.</text>
</comment>
<dbReference type="PANTHER" id="PTHR11434:SF16">
    <property type="entry name" value="NADH-UBIQUINONE OXIDOREDUCTASE CHAIN 4L"/>
    <property type="match status" value="1"/>
</dbReference>
<keyword evidence="9 10" id="KW-0472">Membrane</keyword>
<protein>
    <recommendedName>
        <fullName evidence="10">NAD(P)H-quinone oxidoreductase subunit 4L, chloroplastic</fullName>
        <ecNumber evidence="10">7.1.1.-</ecNumber>
    </recommendedName>
    <alternativeName>
        <fullName evidence="10">NAD(P)H dehydrogenase subunit 4L</fullName>
    </alternativeName>
    <alternativeName>
        <fullName evidence="10">NADH-plastoquinone oxidoreductase subunit 4L</fullName>
    </alternativeName>
</protein>
<feature type="transmembrane region" description="Helical" evidence="10">
    <location>
        <begin position="61"/>
        <end position="84"/>
    </location>
</feature>